<protein>
    <submittedName>
        <fullName evidence="2">Uncharacterized protein</fullName>
    </submittedName>
</protein>
<sequence length="90" mass="10470">MWKLQPCGMWMYTWPVCERAPMPFYSSLFPFAGFPSLGSIVALYNWNQLSLKTQQSEHETRGQQPWGIFVHIGVVNLKSRLWFAGIVNFD</sequence>
<accession>C4J2I3</accession>
<reference evidence="2" key="2">
    <citation type="submission" date="2012-06" db="EMBL/GenBank/DDBJ databases">
        <authorList>
            <person name="Yu Y."/>
            <person name="Currie J."/>
            <person name="Lomeli R."/>
            <person name="Angelova A."/>
            <person name="Collura K."/>
            <person name="Wissotski M."/>
            <person name="Campos D."/>
            <person name="Kudrna D."/>
            <person name="Golser W."/>
            <person name="Ashely E."/>
            <person name="Descour A."/>
            <person name="Fernandes J."/>
            <person name="Soderlund C."/>
            <person name="Walbot V."/>
        </authorList>
    </citation>
    <scope>NUCLEOTIDE SEQUENCE</scope>
    <source>
        <strain evidence="2">B73</strain>
    </source>
</reference>
<keyword evidence="1" id="KW-0472">Membrane</keyword>
<keyword evidence="1" id="KW-0812">Transmembrane</keyword>
<keyword evidence="1" id="KW-1133">Transmembrane helix</keyword>
<reference evidence="2" key="1">
    <citation type="journal article" date="2009" name="PLoS Genet.">
        <title>Sequencing, mapping, and analysis of 27,455 maize full-length cDNAs.</title>
        <authorList>
            <person name="Soderlund C."/>
            <person name="Descour A."/>
            <person name="Kudrna D."/>
            <person name="Bomhoff M."/>
            <person name="Boyd L."/>
            <person name="Currie J."/>
            <person name="Angelova A."/>
            <person name="Collura K."/>
            <person name="Wissotski M."/>
            <person name="Ashley E."/>
            <person name="Morrow D."/>
            <person name="Fernandes J."/>
            <person name="Walbot V."/>
            <person name="Yu Y."/>
        </authorList>
    </citation>
    <scope>NUCLEOTIDE SEQUENCE</scope>
    <source>
        <strain evidence="2">B73</strain>
    </source>
</reference>
<proteinExistence type="evidence at transcript level"/>
<dbReference type="EMBL" id="BT085030">
    <property type="protein sequence ID" value="ACR35383.1"/>
    <property type="molecule type" value="mRNA"/>
</dbReference>
<dbReference type="AlphaFoldDB" id="C4J2I3"/>
<organism evidence="2">
    <name type="scientific">Zea mays</name>
    <name type="common">Maize</name>
    <dbReference type="NCBI Taxonomy" id="4577"/>
    <lineage>
        <taxon>Eukaryota</taxon>
        <taxon>Viridiplantae</taxon>
        <taxon>Streptophyta</taxon>
        <taxon>Embryophyta</taxon>
        <taxon>Tracheophyta</taxon>
        <taxon>Spermatophyta</taxon>
        <taxon>Magnoliopsida</taxon>
        <taxon>Liliopsida</taxon>
        <taxon>Poales</taxon>
        <taxon>Poaceae</taxon>
        <taxon>PACMAD clade</taxon>
        <taxon>Panicoideae</taxon>
        <taxon>Andropogonodae</taxon>
        <taxon>Andropogoneae</taxon>
        <taxon>Tripsacinae</taxon>
        <taxon>Zea</taxon>
    </lineage>
</organism>
<name>C4J2I3_MAIZE</name>
<feature type="transmembrane region" description="Helical" evidence="1">
    <location>
        <begin position="24"/>
        <end position="46"/>
    </location>
</feature>
<evidence type="ECO:0000313" key="2">
    <source>
        <dbReference type="EMBL" id="ACR35383.1"/>
    </source>
</evidence>
<evidence type="ECO:0000256" key="1">
    <source>
        <dbReference type="SAM" id="Phobius"/>
    </source>
</evidence>